<dbReference type="GO" id="GO:0006313">
    <property type="term" value="P:DNA transposition"/>
    <property type="evidence" value="ECO:0007669"/>
    <property type="project" value="InterPro"/>
</dbReference>
<dbReference type="EMBL" id="CAADFM010000139">
    <property type="protein sequence ID" value="VFK16123.1"/>
    <property type="molecule type" value="Genomic_DNA"/>
</dbReference>
<sequence length="189" mass="21745">MARLPRIVIPGYPHHVTQRGNRRSRVFFDEGDYALYLDLLSEAALKSETEIWSYCLMPNHVHLIAVPSDKNGLRETFADAHRRYTGYINARSIATGHFLVSMLCVEIHIRIRIMSVTLEKLEQDALKLPHQERAFLADRLLSSLGGEILDDIEEAWVIEAERRYREYREGRAEPIPASEVFAEADRLLG</sequence>
<dbReference type="GO" id="GO:0004803">
    <property type="term" value="F:transposase activity"/>
    <property type="evidence" value="ECO:0007669"/>
    <property type="project" value="InterPro"/>
</dbReference>
<dbReference type="InterPro" id="IPR002686">
    <property type="entry name" value="Transposase_17"/>
</dbReference>
<evidence type="ECO:0000313" key="2">
    <source>
        <dbReference type="EMBL" id="VFK16123.1"/>
    </source>
</evidence>
<dbReference type="EMBL" id="CAADFP010000150">
    <property type="protein sequence ID" value="VFK31855.1"/>
    <property type="molecule type" value="Genomic_DNA"/>
</dbReference>
<protein>
    <submittedName>
        <fullName evidence="3">Putative transposase</fullName>
    </submittedName>
</protein>
<accession>A0A450XRF4</accession>
<proteinExistence type="predicted"/>
<name>A0A450XRF4_9GAMM</name>
<gene>
    <name evidence="2" type="ORF">BECKLPF1236A_GA0070988_1013913</name>
    <name evidence="3" type="ORF">BECKLPF1236C_GA0070990_1015013</name>
</gene>
<dbReference type="InterPro" id="IPR013406">
    <property type="entry name" value="CHP02574_addiction_mod"/>
</dbReference>
<organism evidence="3">
    <name type="scientific">Candidatus Kentrum sp. LPFa</name>
    <dbReference type="NCBI Taxonomy" id="2126335"/>
    <lineage>
        <taxon>Bacteria</taxon>
        <taxon>Pseudomonadati</taxon>
        <taxon>Pseudomonadota</taxon>
        <taxon>Gammaproteobacteria</taxon>
        <taxon>Candidatus Kentrum</taxon>
    </lineage>
</organism>
<dbReference type="Gene3D" id="3.30.70.1290">
    <property type="entry name" value="Transposase IS200-like"/>
    <property type="match status" value="1"/>
</dbReference>
<dbReference type="SMART" id="SM01321">
    <property type="entry name" value="Y1_Tnp"/>
    <property type="match status" value="1"/>
</dbReference>
<dbReference type="GO" id="GO:0003677">
    <property type="term" value="F:DNA binding"/>
    <property type="evidence" value="ECO:0007669"/>
    <property type="project" value="InterPro"/>
</dbReference>
<dbReference type="Pfam" id="PF09720">
    <property type="entry name" value="Unstab_antitox"/>
    <property type="match status" value="1"/>
</dbReference>
<dbReference type="PANTHER" id="PTHR34322">
    <property type="entry name" value="TRANSPOSASE, Y1_TNP DOMAIN-CONTAINING"/>
    <property type="match status" value="1"/>
</dbReference>
<feature type="domain" description="Transposase IS200-like" evidence="1">
    <location>
        <begin position="9"/>
        <end position="116"/>
    </location>
</feature>
<dbReference type="Pfam" id="PF01797">
    <property type="entry name" value="Y1_Tnp"/>
    <property type="match status" value="1"/>
</dbReference>
<dbReference type="PANTHER" id="PTHR34322:SF2">
    <property type="entry name" value="TRANSPOSASE IS200-LIKE DOMAIN-CONTAINING PROTEIN"/>
    <property type="match status" value="1"/>
</dbReference>
<reference evidence="3" key="1">
    <citation type="submission" date="2019-02" db="EMBL/GenBank/DDBJ databases">
        <authorList>
            <person name="Gruber-Vodicka R. H."/>
            <person name="Seah K. B. B."/>
        </authorList>
    </citation>
    <scope>NUCLEOTIDE SEQUENCE</scope>
    <source>
        <strain evidence="2">BECK_S312</strain>
        <strain evidence="3">BECK_S426</strain>
    </source>
</reference>
<evidence type="ECO:0000259" key="1">
    <source>
        <dbReference type="SMART" id="SM01321"/>
    </source>
</evidence>
<dbReference type="AlphaFoldDB" id="A0A450XRF4"/>
<dbReference type="InterPro" id="IPR036515">
    <property type="entry name" value="Transposase_17_sf"/>
</dbReference>
<evidence type="ECO:0000313" key="3">
    <source>
        <dbReference type="EMBL" id="VFK31855.1"/>
    </source>
</evidence>
<dbReference type="SUPFAM" id="SSF143422">
    <property type="entry name" value="Transposase IS200-like"/>
    <property type="match status" value="1"/>
</dbReference>